<dbReference type="STRING" id="35570.A0A1I8Q0Y8"/>
<keyword evidence="3" id="KW-0964">Secreted</keyword>
<dbReference type="FunFam" id="3.40.33.10:FF:000007">
    <property type="entry name" value="Venom allergen"/>
    <property type="match status" value="1"/>
</dbReference>
<comment type="similarity">
    <text evidence="2">Belongs to the CRISP family.</text>
</comment>
<dbReference type="InterPro" id="IPR001283">
    <property type="entry name" value="CRISP-related"/>
</dbReference>
<name>A0A1I8Q0Y8_STOCA</name>
<dbReference type="Proteomes" id="UP000095300">
    <property type="component" value="Unassembled WGS sequence"/>
</dbReference>
<dbReference type="Pfam" id="PF00188">
    <property type="entry name" value="CAP"/>
    <property type="match status" value="1"/>
</dbReference>
<dbReference type="OrthoDB" id="414826at2759"/>
<gene>
    <name evidence="8" type="primary">106082317</name>
</gene>
<keyword evidence="4 6" id="KW-0732">Signal</keyword>
<sequence length="257" mass="29620">MFSKVEFLIIGFIVNCAHGALDWCDPVLCPNGVKHTACNNTGEFHESCAADTVMIDLTPYRDLILHEHNKRRNFIANGLLPGFYPASRMATIQWDEELEFLADLNVRTCVVDHDECKNSYRFRNVGQNLVGIARRKQERQIISEIIMKDLWLWYAEHKMINSDFITKFKVNMNFEKYGHFAEFVLDRNTHVGCAMIRYTPREYPHAYIYNMACNYASIFALDVPVYLAGQPGSACKTGTNTKYPALCSTREVYNPNY</sequence>
<evidence type="ECO:0000256" key="2">
    <source>
        <dbReference type="ARBA" id="ARBA00009923"/>
    </source>
</evidence>
<evidence type="ECO:0000256" key="5">
    <source>
        <dbReference type="ARBA" id="ARBA00068306"/>
    </source>
</evidence>
<comment type="subcellular location">
    <subcellularLocation>
        <location evidence="1">Secreted</location>
    </subcellularLocation>
</comment>
<feature type="signal peptide" evidence="6">
    <location>
        <begin position="1"/>
        <end position="19"/>
    </location>
</feature>
<dbReference type="AlphaFoldDB" id="A0A1I8Q0Y8"/>
<evidence type="ECO:0000256" key="1">
    <source>
        <dbReference type="ARBA" id="ARBA00004613"/>
    </source>
</evidence>
<dbReference type="SUPFAM" id="SSF55797">
    <property type="entry name" value="PR-1-like"/>
    <property type="match status" value="1"/>
</dbReference>
<keyword evidence="9" id="KW-1185">Reference proteome</keyword>
<evidence type="ECO:0000313" key="9">
    <source>
        <dbReference type="Proteomes" id="UP000095300"/>
    </source>
</evidence>
<dbReference type="PIRSF" id="PIRSF038921">
    <property type="entry name" value="P14a"/>
    <property type="match status" value="1"/>
</dbReference>
<dbReference type="VEuPathDB" id="VectorBase:SCAU012887"/>
<evidence type="ECO:0000259" key="7">
    <source>
        <dbReference type="SMART" id="SM00198"/>
    </source>
</evidence>
<dbReference type="InterPro" id="IPR014044">
    <property type="entry name" value="CAP_dom"/>
</dbReference>
<dbReference type="EnsemblMetazoa" id="SCAU012887-RA">
    <property type="protein sequence ID" value="SCAU012887-PA"/>
    <property type="gene ID" value="SCAU012887"/>
</dbReference>
<evidence type="ECO:0000256" key="3">
    <source>
        <dbReference type="ARBA" id="ARBA00022525"/>
    </source>
</evidence>
<dbReference type="SMART" id="SM00198">
    <property type="entry name" value="SCP"/>
    <property type="match status" value="1"/>
</dbReference>
<dbReference type="CDD" id="cd05380">
    <property type="entry name" value="CAP_euk"/>
    <property type="match status" value="1"/>
</dbReference>
<evidence type="ECO:0000256" key="6">
    <source>
        <dbReference type="SAM" id="SignalP"/>
    </source>
</evidence>
<accession>A0A1I8Q0Y8</accession>
<dbReference type="GO" id="GO:0005576">
    <property type="term" value="C:extracellular region"/>
    <property type="evidence" value="ECO:0007669"/>
    <property type="project" value="UniProtKB-SubCell"/>
</dbReference>
<evidence type="ECO:0000313" key="8">
    <source>
        <dbReference type="EnsemblMetazoa" id="SCAU012887-PA"/>
    </source>
</evidence>
<feature type="chain" id="PRO_5009327535" description="Venom allergen-1" evidence="6">
    <location>
        <begin position="20"/>
        <end position="257"/>
    </location>
</feature>
<organism evidence="8 9">
    <name type="scientific">Stomoxys calcitrans</name>
    <name type="common">Stable fly</name>
    <name type="synonym">Conops calcitrans</name>
    <dbReference type="NCBI Taxonomy" id="35570"/>
    <lineage>
        <taxon>Eukaryota</taxon>
        <taxon>Metazoa</taxon>
        <taxon>Ecdysozoa</taxon>
        <taxon>Arthropoda</taxon>
        <taxon>Hexapoda</taxon>
        <taxon>Insecta</taxon>
        <taxon>Pterygota</taxon>
        <taxon>Neoptera</taxon>
        <taxon>Endopterygota</taxon>
        <taxon>Diptera</taxon>
        <taxon>Brachycera</taxon>
        <taxon>Muscomorpha</taxon>
        <taxon>Muscoidea</taxon>
        <taxon>Muscidae</taxon>
        <taxon>Stomoxys</taxon>
    </lineage>
</organism>
<dbReference type="PANTHER" id="PTHR10334">
    <property type="entry name" value="CYSTEINE-RICH SECRETORY PROTEIN-RELATED"/>
    <property type="match status" value="1"/>
</dbReference>
<dbReference type="Gene3D" id="3.40.33.10">
    <property type="entry name" value="CAP"/>
    <property type="match status" value="1"/>
</dbReference>
<dbReference type="InterPro" id="IPR035940">
    <property type="entry name" value="CAP_sf"/>
</dbReference>
<evidence type="ECO:0000256" key="4">
    <source>
        <dbReference type="ARBA" id="ARBA00022729"/>
    </source>
</evidence>
<reference evidence="8" key="1">
    <citation type="submission" date="2020-05" db="UniProtKB">
        <authorList>
            <consortium name="EnsemblMetazoa"/>
        </authorList>
    </citation>
    <scope>IDENTIFICATION</scope>
    <source>
        <strain evidence="8">USDA</strain>
    </source>
</reference>
<proteinExistence type="inferred from homology"/>
<dbReference type="KEGG" id="scac:106082317"/>
<protein>
    <recommendedName>
        <fullName evidence="5">Venom allergen-1</fullName>
    </recommendedName>
</protein>
<dbReference type="InterPro" id="IPR034763">
    <property type="entry name" value="P14a_insect"/>
</dbReference>
<feature type="domain" description="SCP" evidence="7">
    <location>
        <begin position="59"/>
        <end position="217"/>
    </location>
</feature>